<evidence type="ECO:0000313" key="9">
    <source>
        <dbReference type="Proteomes" id="UP000256829"/>
    </source>
</evidence>
<feature type="transmembrane region" description="Helical" evidence="6">
    <location>
        <begin position="144"/>
        <end position="161"/>
    </location>
</feature>
<feature type="transmembrane region" description="Helical" evidence="6">
    <location>
        <begin position="298"/>
        <end position="322"/>
    </location>
</feature>
<dbReference type="PROSITE" id="PS50850">
    <property type="entry name" value="MFS"/>
    <property type="match status" value="1"/>
</dbReference>
<comment type="caution">
    <text evidence="8">The sequence shown here is derived from an EMBL/GenBank/DDBJ whole genome shotgun (WGS) entry which is preliminary data.</text>
</comment>
<evidence type="ECO:0000256" key="2">
    <source>
        <dbReference type="ARBA" id="ARBA00022692"/>
    </source>
</evidence>
<sequence>MEGRRDGEVDSRSNEIGDSPSPQPLSRPRERGSYPGAETESLFDRKYRATTIGAVVLVALYAFEALAVATAMPTVAQALDGLPLYALAFGGTLASSVIGMVACGPWADRRGPAPPLRHGIVWFSIGLLIAGFASSMEVLLLGRIVQGFGGGLMSVALYVAVGRVYPPAMHPRIFSSFAAAWVVPAVIGPTIAGALVEHLGWRWVFLSVPLLAMAAAACVLPALRNLREGEHAHDDGGLSPHRLAWAVGAAASALALHYAGQRHGAAGAGMLAISAIALVVCAWHLLPRGTLRAARGLPTVVMMRGIASGAFFGTEVFIPLLLSRERGLSPTMAGAALTLGALGWSLGSWCRSRPSQPFAPSQLLRYGMSLIVAGIAGVACAVSPSVPVSIGIVGWIAAGFGMGLLFPTLSVLILELSPPNRQGVNSSALHLCDALFTATVLAVGGSVFAALLTRAPSMAYLVGFAISAALALLGALLASRVRPVA</sequence>
<feature type="transmembrane region" description="Helical" evidence="6">
    <location>
        <begin position="428"/>
        <end position="452"/>
    </location>
</feature>
<proteinExistence type="predicted"/>
<feature type="domain" description="Major facilitator superfamily (MFS) profile" evidence="7">
    <location>
        <begin position="50"/>
        <end position="485"/>
    </location>
</feature>
<feature type="transmembrane region" description="Helical" evidence="6">
    <location>
        <begin position="266"/>
        <end position="286"/>
    </location>
</feature>
<dbReference type="Pfam" id="PF07690">
    <property type="entry name" value="MFS_1"/>
    <property type="match status" value="1"/>
</dbReference>
<keyword evidence="2 6" id="KW-0812">Transmembrane</keyword>
<gene>
    <name evidence="8" type="ORF">DX912_00040</name>
</gene>
<feature type="transmembrane region" description="Helical" evidence="6">
    <location>
        <begin position="201"/>
        <end position="223"/>
    </location>
</feature>
<keyword evidence="9" id="KW-1185">Reference proteome</keyword>
<dbReference type="Proteomes" id="UP000256829">
    <property type="component" value="Unassembled WGS sequence"/>
</dbReference>
<feature type="transmembrane region" description="Helical" evidence="6">
    <location>
        <begin position="392"/>
        <end position="416"/>
    </location>
</feature>
<dbReference type="RefSeq" id="WP_115840429.1">
    <property type="nucleotide sequence ID" value="NZ_CP183976.1"/>
</dbReference>
<feature type="transmembrane region" description="Helical" evidence="6">
    <location>
        <begin position="119"/>
        <end position="138"/>
    </location>
</feature>
<accession>A0A3D8VIK0</accession>
<dbReference type="PANTHER" id="PTHR23501">
    <property type="entry name" value="MAJOR FACILITATOR SUPERFAMILY"/>
    <property type="match status" value="1"/>
</dbReference>
<evidence type="ECO:0000256" key="4">
    <source>
        <dbReference type="ARBA" id="ARBA00023136"/>
    </source>
</evidence>
<feature type="transmembrane region" description="Helical" evidence="6">
    <location>
        <begin position="173"/>
        <end position="195"/>
    </location>
</feature>
<reference evidence="8 9" key="1">
    <citation type="submission" date="2018-08" db="EMBL/GenBank/DDBJ databases">
        <title>Lysobacter soli KCTC 22011, whole genome shotgun sequence.</title>
        <authorList>
            <person name="Zhang X."/>
            <person name="Feng G."/>
            <person name="Zhu H."/>
        </authorList>
    </citation>
    <scope>NUCLEOTIDE SEQUENCE [LARGE SCALE GENOMIC DNA]</scope>
    <source>
        <strain evidence="8 9">KCTC 22011</strain>
    </source>
</reference>
<comment type="subcellular location">
    <subcellularLocation>
        <location evidence="1">Membrane</location>
        <topology evidence="1">Multi-pass membrane protein</topology>
    </subcellularLocation>
</comment>
<feature type="transmembrane region" description="Helical" evidence="6">
    <location>
        <begin position="458"/>
        <end position="478"/>
    </location>
</feature>
<feature type="transmembrane region" description="Helical" evidence="6">
    <location>
        <begin position="328"/>
        <end position="351"/>
    </location>
</feature>
<evidence type="ECO:0000256" key="3">
    <source>
        <dbReference type="ARBA" id="ARBA00022989"/>
    </source>
</evidence>
<evidence type="ECO:0000256" key="5">
    <source>
        <dbReference type="SAM" id="MobiDB-lite"/>
    </source>
</evidence>
<feature type="transmembrane region" description="Helical" evidence="6">
    <location>
        <begin position="84"/>
        <end position="107"/>
    </location>
</feature>
<dbReference type="PANTHER" id="PTHR23501:SF154">
    <property type="entry name" value="MULTIDRUG-EFFLUX TRANSPORTER RV1634-RELATED"/>
    <property type="match status" value="1"/>
</dbReference>
<dbReference type="InterPro" id="IPR036259">
    <property type="entry name" value="MFS_trans_sf"/>
</dbReference>
<evidence type="ECO:0000256" key="1">
    <source>
        <dbReference type="ARBA" id="ARBA00004141"/>
    </source>
</evidence>
<feature type="compositionally biased region" description="Basic and acidic residues" evidence="5">
    <location>
        <begin position="1"/>
        <end position="15"/>
    </location>
</feature>
<dbReference type="Gene3D" id="1.20.1250.20">
    <property type="entry name" value="MFS general substrate transporter like domains"/>
    <property type="match status" value="1"/>
</dbReference>
<dbReference type="AlphaFoldDB" id="A0A3D8VIK0"/>
<keyword evidence="3 6" id="KW-1133">Transmembrane helix</keyword>
<feature type="transmembrane region" description="Helical" evidence="6">
    <location>
        <begin position="363"/>
        <end position="386"/>
    </location>
</feature>
<dbReference type="GO" id="GO:0022857">
    <property type="term" value="F:transmembrane transporter activity"/>
    <property type="evidence" value="ECO:0007669"/>
    <property type="project" value="InterPro"/>
</dbReference>
<dbReference type="InterPro" id="IPR020846">
    <property type="entry name" value="MFS_dom"/>
</dbReference>
<evidence type="ECO:0000259" key="7">
    <source>
        <dbReference type="PROSITE" id="PS50850"/>
    </source>
</evidence>
<name>A0A3D8VIK0_9GAMM</name>
<protein>
    <submittedName>
        <fullName evidence="8">MFS transporter</fullName>
    </submittedName>
</protein>
<dbReference type="InterPro" id="IPR011701">
    <property type="entry name" value="MFS"/>
</dbReference>
<dbReference type="EMBL" id="QTJR01000001">
    <property type="protein sequence ID" value="RDY69207.1"/>
    <property type="molecule type" value="Genomic_DNA"/>
</dbReference>
<evidence type="ECO:0000256" key="6">
    <source>
        <dbReference type="SAM" id="Phobius"/>
    </source>
</evidence>
<dbReference type="GO" id="GO:0005886">
    <property type="term" value="C:plasma membrane"/>
    <property type="evidence" value="ECO:0007669"/>
    <property type="project" value="TreeGrafter"/>
</dbReference>
<dbReference type="SUPFAM" id="SSF103473">
    <property type="entry name" value="MFS general substrate transporter"/>
    <property type="match status" value="1"/>
</dbReference>
<feature type="region of interest" description="Disordered" evidence="5">
    <location>
        <begin position="1"/>
        <end position="36"/>
    </location>
</feature>
<feature type="transmembrane region" description="Helical" evidence="6">
    <location>
        <begin position="243"/>
        <end position="260"/>
    </location>
</feature>
<evidence type="ECO:0000313" key="8">
    <source>
        <dbReference type="EMBL" id="RDY69207.1"/>
    </source>
</evidence>
<keyword evidence="4 6" id="KW-0472">Membrane</keyword>
<feature type="transmembrane region" description="Helical" evidence="6">
    <location>
        <begin position="52"/>
        <end position="72"/>
    </location>
</feature>
<dbReference type="Gene3D" id="1.20.1720.10">
    <property type="entry name" value="Multidrug resistance protein D"/>
    <property type="match status" value="1"/>
</dbReference>
<organism evidence="8 9">
    <name type="scientific">Lysobacter soli</name>
    <dbReference type="NCBI Taxonomy" id="453783"/>
    <lineage>
        <taxon>Bacteria</taxon>
        <taxon>Pseudomonadati</taxon>
        <taxon>Pseudomonadota</taxon>
        <taxon>Gammaproteobacteria</taxon>
        <taxon>Lysobacterales</taxon>
        <taxon>Lysobacteraceae</taxon>
        <taxon>Lysobacter</taxon>
    </lineage>
</organism>